<name>A0AA35NW65_9SAUR</name>
<organism evidence="1 2">
    <name type="scientific">Podarcis lilfordi</name>
    <name type="common">Lilford's wall lizard</name>
    <dbReference type="NCBI Taxonomy" id="74358"/>
    <lineage>
        <taxon>Eukaryota</taxon>
        <taxon>Metazoa</taxon>
        <taxon>Chordata</taxon>
        <taxon>Craniata</taxon>
        <taxon>Vertebrata</taxon>
        <taxon>Euteleostomi</taxon>
        <taxon>Lepidosauria</taxon>
        <taxon>Squamata</taxon>
        <taxon>Bifurcata</taxon>
        <taxon>Unidentata</taxon>
        <taxon>Episquamata</taxon>
        <taxon>Laterata</taxon>
        <taxon>Lacertibaenia</taxon>
        <taxon>Lacertidae</taxon>
        <taxon>Podarcis</taxon>
    </lineage>
</organism>
<proteinExistence type="predicted"/>
<dbReference type="Proteomes" id="UP001178461">
    <property type="component" value="Chromosome 1"/>
</dbReference>
<dbReference type="AlphaFoldDB" id="A0AA35NW65"/>
<dbReference type="EMBL" id="OX395126">
    <property type="protein sequence ID" value="CAI5763735.1"/>
    <property type="molecule type" value="Genomic_DNA"/>
</dbReference>
<reference evidence="1" key="1">
    <citation type="submission" date="2022-12" db="EMBL/GenBank/DDBJ databases">
        <authorList>
            <person name="Alioto T."/>
            <person name="Alioto T."/>
            <person name="Gomez Garrido J."/>
        </authorList>
    </citation>
    <scope>NUCLEOTIDE SEQUENCE</scope>
</reference>
<evidence type="ECO:0000313" key="1">
    <source>
        <dbReference type="EMBL" id="CAI5763735.1"/>
    </source>
</evidence>
<sequence length="114" mass="12855">MWGKEVVSRKVASPCRSFTAAPLLLLAQHSGFLSFLNDSSYSSAGVDEEQEKRKVLSSIPQCCFDVQDRRYPATKPPLASACLFPLPWFMFFCWKKNLLITLGNSIHVKQCLLL</sequence>
<evidence type="ECO:0000313" key="2">
    <source>
        <dbReference type="Proteomes" id="UP001178461"/>
    </source>
</evidence>
<accession>A0AA35NW65</accession>
<gene>
    <name evidence="1" type="ORF">PODLI_1B030824</name>
</gene>
<protein>
    <submittedName>
        <fullName evidence="1">Uncharacterized protein</fullName>
    </submittedName>
</protein>
<keyword evidence="2" id="KW-1185">Reference proteome</keyword>